<dbReference type="RefSeq" id="WP_128930002.1">
    <property type="nucleotide sequence ID" value="NZ_BMHC01000007.1"/>
</dbReference>
<dbReference type="SUPFAM" id="SSF54593">
    <property type="entry name" value="Glyoxalase/Bleomycin resistance protein/Dihydroxybiphenyl dioxygenase"/>
    <property type="match status" value="1"/>
</dbReference>
<reference evidence="3 4" key="2">
    <citation type="submission" date="2018-06" db="EMBL/GenBank/DDBJ databases">
        <title>Comparative genomics of rhizobia nodulating Arachis hypogaea in China.</title>
        <authorList>
            <person name="Li Y."/>
        </authorList>
    </citation>
    <scope>NUCLEOTIDE SEQUENCE [LARGE SCALE GENOMIC DNA]</scope>
    <source>
        <strain evidence="3 4">CCBAU 51658</strain>
        <plasmid evidence="3 4">unnamed</plasmid>
    </source>
</reference>
<feature type="domain" description="VOC" evidence="1">
    <location>
        <begin position="21"/>
        <end position="163"/>
    </location>
</feature>
<gene>
    <name evidence="2" type="ORF">GCM10010987_35860</name>
    <name evidence="3" type="ORF">XH86_38880</name>
</gene>
<reference evidence="2" key="3">
    <citation type="submission" date="2022-12" db="EMBL/GenBank/DDBJ databases">
        <authorList>
            <person name="Sun Q."/>
            <person name="Zhou Y."/>
        </authorList>
    </citation>
    <scope>NUCLEOTIDE SEQUENCE</scope>
    <source>
        <strain evidence="2">CGMCC 1.15034</strain>
    </source>
</reference>
<dbReference type="EMBL" id="CP030058">
    <property type="protein sequence ID" value="QOZ64611.1"/>
    <property type="molecule type" value="Genomic_DNA"/>
</dbReference>
<geneLocation type="plasmid" evidence="3 4">
    <name>unnamed</name>
</geneLocation>
<dbReference type="Pfam" id="PF00903">
    <property type="entry name" value="Glyoxalase"/>
    <property type="match status" value="1"/>
</dbReference>
<evidence type="ECO:0000313" key="5">
    <source>
        <dbReference type="Proteomes" id="UP000625079"/>
    </source>
</evidence>
<evidence type="ECO:0000259" key="1">
    <source>
        <dbReference type="PROSITE" id="PS51819"/>
    </source>
</evidence>
<dbReference type="Proteomes" id="UP000625079">
    <property type="component" value="Unassembled WGS sequence"/>
</dbReference>
<dbReference type="InterPro" id="IPR037523">
    <property type="entry name" value="VOC_core"/>
</dbReference>
<dbReference type="PROSITE" id="PS51819">
    <property type="entry name" value="VOC"/>
    <property type="match status" value="1"/>
</dbReference>
<organism evidence="2 5">
    <name type="scientific">Bradyrhizobium guangdongense</name>
    <dbReference type="NCBI Taxonomy" id="1325090"/>
    <lineage>
        <taxon>Bacteria</taxon>
        <taxon>Pseudomonadati</taxon>
        <taxon>Pseudomonadota</taxon>
        <taxon>Alphaproteobacteria</taxon>
        <taxon>Hyphomicrobiales</taxon>
        <taxon>Nitrobacteraceae</taxon>
        <taxon>Bradyrhizobium</taxon>
    </lineage>
</organism>
<dbReference type="InterPro" id="IPR004360">
    <property type="entry name" value="Glyas_Fos-R_dOase_dom"/>
</dbReference>
<dbReference type="InterPro" id="IPR029068">
    <property type="entry name" value="Glyas_Bleomycin-R_OHBP_Dase"/>
</dbReference>
<dbReference type="EMBL" id="BMHC01000007">
    <property type="protein sequence ID" value="GGI25735.1"/>
    <property type="molecule type" value="Genomic_DNA"/>
</dbReference>
<evidence type="ECO:0000313" key="4">
    <source>
        <dbReference type="Proteomes" id="UP000593880"/>
    </source>
</evidence>
<evidence type="ECO:0000313" key="2">
    <source>
        <dbReference type="EMBL" id="GGI25735.1"/>
    </source>
</evidence>
<dbReference type="AlphaFoldDB" id="A0A410VIB5"/>
<sequence length="210" mass="23298">MSVQSLPADLHKATSALPSPRVSEIVLQTAQYELMRDWYSSVLGLSWSITNPGGAPENRRRFAGSPKQTRASDVRSCFMFLDRSPVHGQVLALFELPELSDSPSRDPGLNHFQFRHANLAALLDRVELLLGAGLQAHRASNHGPVTSYYFSDPDQNVVELCCNNFDDAEKLKAFIDSDAFKNNPSGIDVDPKDFLARFRAGEPLDQLLKI</sequence>
<dbReference type="GeneID" id="39481150"/>
<dbReference type="Gene3D" id="3.10.180.10">
    <property type="entry name" value="2,3-Dihydroxybiphenyl 1,2-Dioxygenase, domain 1"/>
    <property type="match status" value="1"/>
</dbReference>
<keyword evidence="3" id="KW-0614">Plasmid</keyword>
<reference evidence="2" key="1">
    <citation type="journal article" date="2014" name="Int. J. Syst. Evol. Microbiol.">
        <title>Complete genome sequence of Corynebacterium casei LMG S-19264T (=DSM 44701T), isolated from a smear-ripened cheese.</title>
        <authorList>
            <consortium name="US DOE Joint Genome Institute (JGI-PGF)"/>
            <person name="Walter F."/>
            <person name="Albersmeier A."/>
            <person name="Kalinowski J."/>
            <person name="Ruckert C."/>
        </authorList>
    </citation>
    <scope>NUCLEOTIDE SEQUENCE</scope>
    <source>
        <strain evidence="2">CGMCC 1.15034</strain>
    </source>
</reference>
<evidence type="ECO:0000313" key="3">
    <source>
        <dbReference type="EMBL" id="QOZ64611.1"/>
    </source>
</evidence>
<protein>
    <recommendedName>
        <fullName evidence="1">VOC domain-containing protein</fullName>
    </recommendedName>
</protein>
<keyword evidence="4" id="KW-1185">Reference proteome</keyword>
<proteinExistence type="predicted"/>
<accession>A0A410VIB5</accession>
<name>A0A410VIB5_9BRAD</name>
<dbReference type="Proteomes" id="UP000593880">
    <property type="component" value="Plasmid unnamed"/>
</dbReference>
<dbReference type="OrthoDB" id="5243302at2"/>